<name>A0AA37V363_9BACT</name>
<feature type="domain" description="Arginine dihydrolase ArgZ/ArgE-like C-terminal second subdomain" evidence="1">
    <location>
        <begin position="131"/>
        <end position="304"/>
    </location>
</feature>
<dbReference type="InterPro" id="IPR048964">
    <property type="entry name" value="ArgZ/ArgE-like_C_1st"/>
</dbReference>
<evidence type="ECO:0000313" key="4">
    <source>
        <dbReference type="Proteomes" id="UP001161325"/>
    </source>
</evidence>
<evidence type="ECO:0000259" key="2">
    <source>
        <dbReference type="Pfam" id="PF21571"/>
    </source>
</evidence>
<dbReference type="EMBL" id="BRXS01000004">
    <property type="protein sequence ID" value="GLC26202.1"/>
    <property type="molecule type" value="Genomic_DNA"/>
</dbReference>
<feature type="domain" description="Arginine dihydrolase ArgZ/ArgE-like C-terminal first subdomain" evidence="2">
    <location>
        <begin position="42"/>
        <end position="127"/>
    </location>
</feature>
<keyword evidence="4" id="KW-1185">Reference proteome</keyword>
<comment type="caution">
    <text evidence="3">The sequence shown here is derived from an EMBL/GenBank/DDBJ whole genome shotgun (WGS) entry which is preliminary data.</text>
</comment>
<protein>
    <recommendedName>
        <fullName evidence="5">LOR/SDH bifunctional enzyme conserved domain-containing protein</fullName>
    </recommendedName>
</protein>
<evidence type="ECO:0000259" key="1">
    <source>
        <dbReference type="Pfam" id="PF21570"/>
    </source>
</evidence>
<evidence type="ECO:0008006" key="5">
    <source>
        <dbReference type="Google" id="ProtNLM"/>
    </source>
</evidence>
<dbReference type="Pfam" id="PF21570">
    <property type="entry name" value="ArgZ-like_C_2nd"/>
    <property type="match status" value="2"/>
</dbReference>
<dbReference type="AlphaFoldDB" id="A0AA37V363"/>
<proteinExistence type="predicted"/>
<feature type="domain" description="Arginine dihydrolase ArgZ/ArgE-like C-terminal second subdomain" evidence="1">
    <location>
        <begin position="331"/>
        <end position="368"/>
    </location>
</feature>
<organism evidence="3 4">
    <name type="scientific">Roseisolibacter agri</name>
    <dbReference type="NCBI Taxonomy" id="2014610"/>
    <lineage>
        <taxon>Bacteria</taxon>
        <taxon>Pseudomonadati</taxon>
        <taxon>Gemmatimonadota</taxon>
        <taxon>Gemmatimonadia</taxon>
        <taxon>Gemmatimonadales</taxon>
        <taxon>Gemmatimonadaceae</taxon>
        <taxon>Roseisolibacter</taxon>
    </lineage>
</organism>
<dbReference type="InterPro" id="IPR048963">
    <property type="entry name" value="ArgZ/ArgE-like_C_2nd"/>
</dbReference>
<reference evidence="3" key="1">
    <citation type="submission" date="2022-08" db="EMBL/GenBank/DDBJ databases">
        <title>Draft genome sequencing of Roseisolibacter agri AW1220.</title>
        <authorList>
            <person name="Tobiishi Y."/>
            <person name="Tonouchi A."/>
        </authorList>
    </citation>
    <scope>NUCLEOTIDE SEQUENCE</scope>
    <source>
        <strain evidence="3">AW1220</strain>
    </source>
</reference>
<sequence length="394" mass="42385">MHTFHHPDFTAARFADVPDARFVPAPADGVLPDGFFTTTNLPTYVRVAGQWRLPAEPRMDAALVLDPAGDLWAREGRRVRAGDRVAVGRAEDGSEGIFVHAAVFAGDVDGDDEFQFMTSEVSREKPIDYGQMARLLVDERERGGYVVWVAGPAMVHSRARADMTWFVRHGFVSAFLAGNAVAVHDIEASIYGTTLGMTERGQASAGGHGLHMRAINRVRAAGSIAAAVREGTVTDGIMHAIVEQGVPFVLCGSIRDDGPLPEVLTDAVAAQDAMRAHTTRATMAVLVATALHAIATGNMLPAFVMEDRATGRPTSRPRGTSPADWPALHELPTICVDSSEFVVSKLKDRGTHQAFGVVTNAQDFLHILRLYVERELDARVATTATRTAAEAARA</sequence>
<dbReference type="Gene3D" id="2.40.420.10">
    <property type="entry name" value="conserved putative lor/sdh protein from methanococcus maripaludis s2 domain"/>
    <property type="match status" value="1"/>
</dbReference>
<dbReference type="Gene3D" id="3.40.50.10690">
    <property type="entry name" value="putative lor/sdh protein like domains"/>
    <property type="match status" value="1"/>
</dbReference>
<dbReference type="Pfam" id="PF21571">
    <property type="entry name" value="ArgZ-like_C_1st"/>
    <property type="match status" value="1"/>
</dbReference>
<accession>A0AA37V363</accession>
<dbReference type="RefSeq" id="WP_284350661.1">
    <property type="nucleotide sequence ID" value="NZ_BRXS01000004.1"/>
</dbReference>
<evidence type="ECO:0000313" key="3">
    <source>
        <dbReference type="EMBL" id="GLC26202.1"/>
    </source>
</evidence>
<dbReference type="Proteomes" id="UP001161325">
    <property type="component" value="Unassembled WGS sequence"/>
</dbReference>
<gene>
    <name evidence="3" type="ORF">rosag_27150</name>
</gene>